<evidence type="ECO:0000256" key="1">
    <source>
        <dbReference type="SAM" id="MobiDB-lite"/>
    </source>
</evidence>
<feature type="compositionally biased region" description="Basic residues" evidence="1">
    <location>
        <begin position="1"/>
        <end position="13"/>
    </location>
</feature>
<accession>A0ABW2SPD8</accession>
<reference evidence="4" key="1">
    <citation type="journal article" date="2019" name="Int. J. Syst. Evol. Microbiol.">
        <title>The Global Catalogue of Microorganisms (GCM) 10K type strain sequencing project: providing services to taxonomists for standard genome sequencing and annotation.</title>
        <authorList>
            <consortium name="The Broad Institute Genomics Platform"/>
            <consortium name="The Broad Institute Genome Sequencing Center for Infectious Disease"/>
            <person name="Wu L."/>
            <person name="Ma J."/>
        </authorList>
    </citation>
    <scope>NUCLEOTIDE SEQUENCE [LARGE SCALE GENOMIC DNA]</scope>
    <source>
        <strain evidence="4">CCUG 56698</strain>
    </source>
</reference>
<comment type="caution">
    <text evidence="3">The sequence shown here is derived from an EMBL/GenBank/DDBJ whole genome shotgun (WGS) entry which is preliminary data.</text>
</comment>
<keyword evidence="3" id="KW-0067">ATP-binding</keyword>
<keyword evidence="3" id="KW-0547">Nucleotide-binding</keyword>
<dbReference type="GO" id="GO:0005524">
    <property type="term" value="F:ATP binding"/>
    <property type="evidence" value="ECO:0007669"/>
    <property type="project" value="UniProtKB-KW"/>
</dbReference>
<dbReference type="InterPro" id="IPR015854">
    <property type="entry name" value="ABC_transpr_LolD-like"/>
</dbReference>
<feature type="region of interest" description="Disordered" evidence="1">
    <location>
        <begin position="1"/>
        <end position="33"/>
    </location>
</feature>
<dbReference type="SUPFAM" id="SSF52540">
    <property type="entry name" value="P-loop containing nucleoside triphosphate hydrolases"/>
    <property type="match status" value="1"/>
</dbReference>
<organism evidence="3 4">
    <name type="scientific">Schaalia naturae</name>
    <dbReference type="NCBI Taxonomy" id="635203"/>
    <lineage>
        <taxon>Bacteria</taxon>
        <taxon>Bacillati</taxon>
        <taxon>Actinomycetota</taxon>
        <taxon>Actinomycetes</taxon>
        <taxon>Actinomycetales</taxon>
        <taxon>Actinomycetaceae</taxon>
        <taxon>Schaalia</taxon>
    </lineage>
</organism>
<dbReference type="RefSeq" id="WP_380974602.1">
    <property type="nucleotide sequence ID" value="NZ_JBHTEF010000001.1"/>
</dbReference>
<evidence type="ECO:0000313" key="3">
    <source>
        <dbReference type="EMBL" id="MFC7581351.1"/>
    </source>
</evidence>
<dbReference type="PANTHER" id="PTHR24220">
    <property type="entry name" value="IMPORT ATP-BINDING PROTEIN"/>
    <property type="match status" value="1"/>
</dbReference>
<dbReference type="Gene3D" id="3.40.50.300">
    <property type="entry name" value="P-loop containing nucleotide triphosphate hydrolases"/>
    <property type="match status" value="1"/>
</dbReference>
<evidence type="ECO:0000313" key="4">
    <source>
        <dbReference type="Proteomes" id="UP001596527"/>
    </source>
</evidence>
<protein>
    <submittedName>
        <fullName evidence="3">ATP-binding cassette domain-containing protein</fullName>
    </submittedName>
</protein>
<gene>
    <name evidence="3" type="ORF">ACFQWG_09125</name>
</gene>
<dbReference type="EMBL" id="JBHTEF010000001">
    <property type="protein sequence ID" value="MFC7581351.1"/>
    <property type="molecule type" value="Genomic_DNA"/>
</dbReference>
<feature type="region of interest" description="Disordered" evidence="1">
    <location>
        <begin position="271"/>
        <end position="333"/>
    </location>
</feature>
<feature type="compositionally biased region" description="Low complexity" evidence="1">
    <location>
        <begin position="275"/>
        <end position="284"/>
    </location>
</feature>
<name>A0ABW2SPD8_9ACTO</name>
<dbReference type="Proteomes" id="UP001596527">
    <property type="component" value="Unassembled WGS sequence"/>
</dbReference>
<evidence type="ECO:0000259" key="2">
    <source>
        <dbReference type="PROSITE" id="PS50893"/>
    </source>
</evidence>
<dbReference type="PANTHER" id="PTHR24220:SF685">
    <property type="entry name" value="ABC TRANSPORTER RELATED"/>
    <property type="match status" value="1"/>
</dbReference>
<feature type="domain" description="ABC transporter" evidence="2">
    <location>
        <begin position="45"/>
        <end position="274"/>
    </location>
</feature>
<sequence>MTSSHTKPRRRRLWPWSRRERDQQAVAPAPVPALPRLPEGTVLAARGLRLPPAGEIADTGAAGGLDLDVTRGTVTALIGTAGSDAPALLRVLAGLEPAAGGTVLLEGEDVVTPAPDDAERPHPRRARIGLVFEDPGLVPALTVRQNILLAASIAGVPVTRERLESVIATAGLGDVLDLGPSELSAGLRSRVAVARALAAAPAALLADEPAGELLALLRTAASDLGCAIVIATRDPAVAARADRVVILSGGRALGTLMSPSAGDVLAVLASRDDSPAGGAQPPAEGEGGGAPQRTWQIPQPARRATEPPPGAASRSSLIPKLPVAGDGDGTPGAAPVAAPGIRLPEEDPRTQEIALLAVEQVRAIDQAAARSAAAHDALREELGAEAVQASLNRLSPTKDLPEDSARVVDQAQRILGDLPGPIMPQD</sequence>
<proteinExistence type="predicted"/>
<keyword evidence="4" id="KW-1185">Reference proteome</keyword>
<dbReference type="PROSITE" id="PS50893">
    <property type="entry name" value="ABC_TRANSPORTER_2"/>
    <property type="match status" value="1"/>
</dbReference>
<dbReference type="InterPro" id="IPR027417">
    <property type="entry name" value="P-loop_NTPase"/>
</dbReference>
<dbReference type="InterPro" id="IPR003439">
    <property type="entry name" value="ABC_transporter-like_ATP-bd"/>
</dbReference>
<dbReference type="Pfam" id="PF00005">
    <property type="entry name" value="ABC_tran"/>
    <property type="match status" value="1"/>
</dbReference>